<feature type="region of interest" description="Disordered" evidence="10">
    <location>
        <begin position="65"/>
        <end position="178"/>
    </location>
</feature>
<evidence type="ECO:0000256" key="10">
    <source>
        <dbReference type="SAM" id="MobiDB-lite"/>
    </source>
</evidence>
<comment type="catalytic activity">
    <reaction evidence="1 9">
        <text>S-ubiquitinyl-[E2 ubiquitin-conjugating enzyme]-L-cysteine + [acceptor protein]-L-lysine = [E2 ubiquitin-conjugating enzyme]-L-cysteine + N(6)-ubiquitinyl-[acceptor protein]-L-lysine.</text>
        <dbReference type="EC" id="2.3.2.27"/>
    </reaction>
</comment>
<dbReference type="PANTHER" id="PTHR12622">
    <property type="entry name" value="DELTEX-RELATED"/>
    <property type="match status" value="1"/>
</dbReference>
<keyword evidence="6 8" id="KW-0863">Zinc-finger</keyword>
<dbReference type="GO" id="GO:0005737">
    <property type="term" value="C:cytoplasm"/>
    <property type="evidence" value="ECO:0007669"/>
    <property type="project" value="UniProtKB-SubCell"/>
</dbReference>
<dbReference type="GO" id="GO:0016567">
    <property type="term" value="P:protein ubiquitination"/>
    <property type="evidence" value="ECO:0007669"/>
    <property type="project" value="UniProtKB-UniRule"/>
</dbReference>
<dbReference type="InterPro" id="IPR039396">
    <property type="entry name" value="Deltex_C"/>
</dbReference>
<evidence type="ECO:0000259" key="11">
    <source>
        <dbReference type="PROSITE" id="PS50089"/>
    </source>
</evidence>
<evidence type="ECO:0000256" key="8">
    <source>
        <dbReference type="PROSITE-ProRule" id="PRU00175"/>
    </source>
</evidence>
<keyword evidence="4 9" id="KW-0808">Transferase</keyword>
<proteinExistence type="inferred from homology"/>
<reference evidence="12 13" key="1">
    <citation type="journal article" date="2021" name="Elife">
        <title>Chloroplast acquisition without the gene transfer in kleptoplastic sea slugs, Plakobranchus ocellatus.</title>
        <authorList>
            <person name="Maeda T."/>
            <person name="Takahashi S."/>
            <person name="Yoshida T."/>
            <person name="Shimamura S."/>
            <person name="Takaki Y."/>
            <person name="Nagai Y."/>
            <person name="Toyoda A."/>
            <person name="Suzuki Y."/>
            <person name="Arimoto A."/>
            <person name="Ishii H."/>
            <person name="Satoh N."/>
            <person name="Nishiyama T."/>
            <person name="Hasebe M."/>
            <person name="Maruyama T."/>
            <person name="Minagawa J."/>
            <person name="Obokata J."/>
            <person name="Shigenobu S."/>
        </authorList>
    </citation>
    <scope>NUCLEOTIDE SEQUENCE [LARGE SCALE GENOMIC DNA]</scope>
</reference>
<evidence type="ECO:0000256" key="2">
    <source>
        <dbReference type="ARBA" id="ARBA00004906"/>
    </source>
</evidence>
<evidence type="ECO:0000256" key="5">
    <source>
        <dbReference type="ARBA" id="ARBA00022723"/>
    </source>
</evidence>
<dbReference type="AlphaFoldDB" id="A0AAV4HAD8"/>
<dbReference type="InterPro" id="IPR039398">
    <property type="entry name" value="Deltex_fam"/>
</dbReference>
<sequence length="421" mass="46742">MRYLEDAHTKIIKRRPKSKKKQPVIDMRKKLYTRMPYLLDVENLQQTNVDTGKMRNIQRRPLTQPYLPAASNGYLSSSSSSSDTSQNVVTRTSLKKRRAAASGQTSVAQTNGSSSTALHQPVAASAQQPPAAAANTKSAAKKQQQRTPLHTKAEGAAAQEKESLPSENNIRINTKKRKARSAEEVLENFVIHVNIDEKDDESDEDMKKDEEDESHYCCICCEKLSDPSGFGEGETDAHVVVALKKCGHKFHQLCLLQMFKATHKMDYLQCPSCKCISGEKTGNCPAGVMTWALLPGHSVAGYDGYDTISVSYDIQPGKQGPEHPRPGQAFYTQGFPRVGYLPDTDEGRKVLKLMIEAWRRRLMFTVGTSYTTGSSDVVTWNEIHHKTELYGNYSGHGYPDPAYLANVILELADHGVTEDCL</sequence>
<evidence type="ECO:0000256" key="7">
    <source>
        <dbReference type="ARBA" id="ARBA00022833"/>
    </source>
</evidence>
<keyword evidence="13" id="KW-1185">Reference proteome</keyword>
<feature type="compositionally biased region" description="Low complexity" evidence="10">
    <location>
        <begin position="120"/>
        <end position="138"/>
    </location>
</feature>
<comment type="caution">
    <text evidence="12">The sequence shown here is derived from an EMBL/GenBank/DDBJ whole genome shotgun (WGS) entry which is preliminary data.</text>
</comment>
<comment type="similarity">
    <text evidence="3 9">Belongs to the Deltex family.</text>
</comment>
<dbReference type="SUPFAM" id="SSF57850">
    <property type="entry name" value="RING/U-box"/>
    <property type="match status" value="1"/>
</dbReference>
<evidence type="ECO:0000313" key="13">
    <source>
        <dbReference type="Proteomes" id="UP000762676"/>
    </source>
</evidence>
<evidence type="ECO:0000256" key="1">
    <source>
        <dbReference type="ARBA" id="ARBA00000900"/>
    </source>
</evidence>
<dbReference type="EMBL" id="BMAT01008895">
    <property type="protein sequence ID" value="GFR94679.1"/>
    <property type="molecule type" value="Genomic_DNA"/>
</dbReference>
<dbReference type="GO" id="GO:0007219">
    <property type="term" value="P:Notch signaling pathway"/>
    <property type="evidence" value="ECO:0007669"/>
    <property type="project" value="InterPro"/>
</dbReference>
<gene>
    <name evidence="12" type="ORF">ElyMa_004409700</name>
</gene>
<keyword evidence="7 9" id="KW-0862">Zinc</keyword>
<dbReference type="InterPro" id="IPR039399">
    <property type="entry name" value="Deltex_C_sf"/>
</dbReference>
<evidence type="ECO:0000256" key="9">
    <source>
        <dbReference type="RuleBase" id="RU367105"/>
    </source>
</evidence>
<dbReference type="InterPro" id="IPR018957">
    <property type="entry name" value="Znf_C3HC4_RING-type"/>
</dbReference>
<name>A0AAV4HAD8_9GAST</name>
<dbReference type="SMART" id="SM00184">
    <property type="entry name" value="RING"/>
    <property type="match status" value="1"/>
</dbReference>
<dbReference type="Pfam" id="PF18102">
    <property type="entry name" value="DTC"/>
    <property type="match status" value="1"/>
</dbReference>
<organism evidence="12 13">
    <name type="scientific">Elysia marginata</name>
    <dbReference type="NCBI Taxonomy" id="1093978"/>
    <lineage>
        <taxon>Eukaryota</taxon>
        <taxon>Metazoa</taxon>
        <taxon>Spiralia</taxon>
        <taxon>Lophotrochozoa</taxon>
        <taxon>Mollusca</taxon>
        <taxon>Gastropoda</taxon>
        <taxon>Heterobranchia</taxon>
        <taxon>Euthyneura</taxon>
        <taxon>Panpulmonata</taxon>
        <taxon>Sacoglossa</taxon>
        <taxon>Placobranchoidea</taxon>
        <taxon>Plakobranchidae</taxon>
        <taxon>Elysia</taxon>
    </lineage>
</organism>
<protein>
    <recommendedName>
        <fullName evidence="9">E3 ubiquitin-protein ligase</fullName>
        <ecNumber evidence="9">2.3.2.27</ecNumber>
    </recommendedName>
</protein>
<feature type="compositionally biased region" description="Polar residues" evidence="10">
    <location>
        <begin position="102"/>
        <end position="118"/>
    </location>
</feature>
<feature type="compositionally biased region" description="Polar residues" evidence="10">
    <location>
        <begin position="83"/>
        <end position="92"/>
    </location>
</feature>
<dbReference type="Gene3D" id="3.30.390.130">
    <property type="match status" value="1"/>
</dbReference>
<evidence type="ECO:0000256" key="3">
    <source>
        <dbReference type="ARBA" id="ARBA00009413"/>
    </source>
</evidence>
<dbReference type="PROSITE" id="PS50089">
    <property type="entry name" value="ZF_RING_2"/>
    <property type="match status" value="1"/>
</dbReference>
<accession>A0AAV4HAD8</accession>
<dbReference type="GO" id="GO:0008270">
    <property type="term" value="F:zinc ion binding"/>
    <property type="evidence" value="ECO:0007669"/>
    <property type="project" value="UniProtKB-KW"/>
</dbReference>
<dbReference type="Gene3D" id="3.30.40.10">
    <property type="entry name" value="Zinc/RING finger domain, C3HC4 (zinc finger)"/>
    <property type="match status" value="1"/>
</dbReference>
<keyword evidence="5 9" id="KW-0479">Metal-binding</keyword>
<comment type="pathway">
    <text evidence="2 9">Protein modification; protein ubiquitination.</text>
</comment>
<dbReference type="Proteomes" id="UP000762676">
    <property type="component" value="Unassembled WGS sequence"/>
</dbReference>
<dbReference type="Pfam" id="PF00097">
    <property type="entry name" value="zf-C3HC4"/>
    <property type="match status" value="1"/>
</dbReference>
<dbReference type="EC" id="2.3.2.27" evidence="9"/>
<dbReference type="GO" id="GO:0061630">
    <property type="term" value="F:ubiquitin protein ligase activity"/>
    <property type="evidence" value="ECO:0007669"/>
    <property type="project" value="UniProtKB-UniRule"/>
</dbReference>
<evidence type="ECO:0000256" key="6">
    <source>
        <dbReference type="ARBA" id="ARBA00022771"/>
    </source>
</evidence>
<evidence type="ECO:0000256" key="4">
    <source>
        <dbReference type="ARBA" id="ARBA00022679"/>
    </source>
</evidence>
<dbReference type="InterPro" id="IPR001841">
    <property type="entry name" value="Znf_RING"/>
</dbReference>
<dbReference type="InterPro" id="IPR037197">
    <property type="entry name" value="WWE_dom_sf"/>
</dbReference>
<evidence type="ECO:0000313" key="12">
    <source>
        <dbReference type="EMBL" id="GFR94679.1"/>
    </source>
</evidence>
<dbReference type="Gene3D" id="3.30.720.50">
    <property type="match status" value="1"/>
</dbReference>
<dbReference type="CDD" id="cd09633">
    <property type="entry name" value="Deltex_C"/>
    <property type="match status" value="1"/>
</dbReference>
<feature type="domain" description="RING-type" evidence="11">
    <location>
        <begin position="217"/>
        <end position="274"/>
    </location>
</feature>
<dbReference type="SUPFAM" id="SSF117839">
    <property type="entry name" value="WWE domain"/>
    <property type="match status" value="1"/>
</dbReference>
<comment type="subcellular location">
    <subcellularLocation>
        <location evidence="9">Cytoplasm</location>
    </subcellularLocation>
</comment>
<dbReference type="InterPro" id="IPR013083">
    <property type="entry name" value="Znf_RING/FYVE/PHD"/>
</dbReference>
<keyword evidence="9" id="KW-0963">Cytoplasm</keyword>